<dbReference type="Proteomes" id="UP000683575">
    <property type="component" value="Chromosome"/>
</dbReference>
<dbReference type="RefSeq" id="WP_216940893.1">
    <property type="nucleotide sequence ID" value="NZ_CP077062.1"/>
</dbReference>
<dbReference type="KEGG" id="nps:KRR39_04270"/>
<protein>
    <submittedName>
        <fullName evidence="2">DUF3515 domain-containing protein</fullName>
    </submittedName>
</protein>
<evidence type="ECO:0000256" key="1">
    <source>
        <dbReference type="SAM" id="SignalP"/>
    </source>
</evidence>
<keyword evidence="1" id="KW-0732">Signal</keyword>
<reference evidence="2" key="1">
    <citation type="submission" date="2021-06" db="EMBL/GenBank/DDBJ databases">
        <title>Complete genome sequence of Nocardioides sp. G188.</title>
        <authorList>
            <person name="Im W.-T."/>
        </authorList>
    </citation>
    <scope>NUCLEOTIDE SEQUENCE</scope>
    <source>
        <strain evidence="2">G188</strain>
    </source>
</reference>
<sequence length="162" mass="16744">MRRRPAPRSTGAVAVSALLLLATGCSGPLTLDAPTLTGADAAACRALVEALPDKVDGVARVEADTGGGYGAAWGDPAIELRCGVPVPKGFDAVSGCQTANGVDWYVPESQQTGRPEDIVMTSVGRTVNVEVRVPATYWPPVNTMVDLGAAVRKTLRSVQPCV</sequence>
<keyword evidence="3" id="KW-1185">Reference proteome</keyword>
<dbReference type="InterPro" id="IPR021903">
    <property type="entry name" value="DUF3515"/>
</dbReference>
<proteinExistence type="predicted"/>
<evidence type="ECO:0000313" key="3">
    <source>
        <dbReference type="Proteomes" id="UP000683575"/>
    </source>
</evidence>
<dbReference type="PROSITE" id="PS51257">
    <property type="entry name" value="PROKAR_LIPOPROTEIN"/>
    <property type="match status" value="1"/>
</dbReference>
<dbReference type="AlphaFoldDB" id="A0A975SZZ6"/>
<dbReference type="Pfam" id="PF12028">
    <property type="entry name" value="DUF3515"/>
    <property type="match status" value="1"/>
</dbReference>
<dbReference type="EMBL" id="CP077062">
    <property type="protein sequence ID" value="QWZ09047.1"/>
    <property type="molecule type" value="Genomic_DNA"/>
</dbReference>
<organism evidence="2 3">
    <name type="scientific">Nocardioides panacis</name>
    <dbReference type="NCBI Taxonomy" id="2849501"/>
    <lineage>
        <taxon>Bacteria</taxon>
        <taxon>Bacillati</taxon>
        <taxon>Actinomycetota</taxon>
        <taxon>Actinomycetes</taxon>
        <taxon>Propionibacteriales</taxon>
        <taxon>Nocardioidaceae</taxon>
        <taxon>Nocardioides</taxon>
    </lineage>
</organism>
<feature type="chain" id="PRO_5038635759" evidence="1">
    <location>
        <begin position="28"/>
        <end position="162"/>
    </location>
</feature>
<gene>
    <name evidence="2" type="ORF">KRR39_04270</name>
</gene>
<evidence type="ECO:0000313" key="2">
    <source>
        <dbReference type="EMBL" id="QWZ09047.1"/>
    </source>
</evidence>
<name>A0A975SZZ6_9ACTN</name>
<feature type="signal peptide" evidence="1">
    <location>
        <begin position="1"/>
        <end position="27"/>
    </location>
</feature>
<accession>A0A975SZZ6</accession>